<evidence type="ECO:0000256" key="7">
    <source>
        <dbReference type="ARBA" id="ARBA00022989"/>
    </source>
</evidence>
<feature type="transmembrane region" description="Helical" evidence="9">
    <location>
        <begin position="483"/>
        <end position="503"/>
    </location>
</feature>
<gene>
    <name evidence="12" type="ORF">LDJ82_04420</name>
</gene>
<feature type="coiled-coil region" evidence="10">
    <location>
        <begin position="126"/>
        <end position="246"/>
    </location>
</feature>
<proteinExistence type="inferred from homology"/>
<dbReference type="Gene3D" id="1.10.3720.10">
    <property type="entry name" value="MetI-like"/>
    <property type="match status" value="1"/>
</dbReference>
<organism evidence="12 13">
    <name type="scientific">Anaerococcus degeneri</name>
    <dbReference type="NCBI Taxonomy" id="361500"/>
    <lineage>
        <taxon>Bacteria</taxon>
        <taxon>Bacillati</taxon>
        <taxon>Bacillota</taxon>
        <taxon>Tissierellia</taxon>
        <taxon>Tissierellales</taxon>
        <taxon>Peptoniphilaceae</taxon>
        <taxon>Anaerococcus</taxon>
    </lineage>
</organism>
<accession>A0ABS7YWN9</accession>
<dbReference type="InterPro" id="IPR000515">
    <property type="entry name" value="MetI-like"/>
</dbReference>
<dbReference type="SUPFAM" id="SSF160964">
    <property type="entry name" value="MalF N-terminal region-like"/>
    <property type="match status" value="1"/>
</dbReference>
<protein>
    <submittedName>
        <fullName evidence="12">ABC transporter permease subunit</fullName>
    </submittedName>
</protein>
<evidence type="ECO:0000313" key="12">
    <source>
        <dbReference type="EMBL" id="MCA2096157.1"/>
    </source>
</evidence>
<feature type="transmembrane region" description="Helical" evidence="9">
    <location>
        <begin position="280"/>
        <end position="298"/>
    </location>
</feature>
<dbReference type="PROSITE" id="PS50928">
    <property type="entry name" value="ABC_TM1"/>
    <property type="match status" value="1"/>
</dbReference>
<dbReference type="Proteomes" id="UP001198374">
    <property type="component" value="Unassembled WGS sequence"/>
</dbReference>
<comment type="subcellular location">
    <subcellularLocation>
        <location evidence="1 9">Cell membrane</location>
        <topology evidence="1 9">Multi-pass membrane protein</topology>
    </subcellularLocation>
</comment>
<evidence type="ECO:0000256" key="10">
    <source>
        <dbReference type="SAM" id="Coils"/>
    </source>
</evidence>
<reference evidence="13" key="1">
    <citation type="submission" date="2023-07" db="EMBL/GenBank/DDBJ databases">
        <title>FDA dAtabase for Regulatory Grade micrObial Sequences (FDA-ARGOS): Supporting development and validation of Infectious Disease Dx tests.</title>
        <authorList>
            <person name="Sproer C."/>
            <person name="Gronow S."/>
            <person name="Severitt S."/>
            <person name="Schroder I."/>
            <person name="Tallon L."/>
            <person name="Sadzewicz L."/>
            <person name="Zhao X."/>
            <person name="Boylan J."/>
            <person name="Ott S."/>
            <person name="Bowen H."/>
            <person name="Vavikolanu K."/>
            <person name="Hazen T."/>
            <person name="Aluvathingal J."/>
            <person name="Nadendla S."/>
            <person name="Lowell S."/>
            <person name="Myers T."/>
            <person name="Yan Y."/>
        </authorList>
    </citation>
    <scope>NUCLEOTIDE SEQUENCE [LARGE SCALE GENOMIC DNA]</scope>
    <source>
        <strain evidence="13">FDAARGOS_1538</strain>
    </source>
</reference>
<evidence type="ECO:0000256" key="1">
    <source>
        <dbReference type="ARBA" id="ARBA00004651"/>
    </source>
</evidence>
<evidence type="ECO:0000313" key="13">
    <source>
        <dbReference type="Proteomes" id="UP001198374"/>
    </source>
</evidence>
<keyword evidence="4" id="KW-1003">Cell membrane</keyword>
<comment type="similarity">
    <text evidence="2">Belongs to the binding-protein-dependent transport system permease family. MalFG subfamily.</text>
</comment>
<dbReference type="PANTHER" id="PTHR47314:SF1">
    <property type="entry name" value="MALTOSE_MALTODEXTRIN TRANSPORT SYSTEM PERMEASE PROTEIN MALF"/>
    <property type="match status" value="1"/>
</dbReference>
<evidence type="ECO:0000256" key="2">
    <source>
        <dbReference type="ARBA" id="ARBA00009047"/>
    </source>
</evidence>
<evidence type="ECO:0000256" key="9">
    <source>
        <dbReference type="RuleBase" id="RU363032"/>
    </source>
</evidence>
<keyword evidence="7 9" id="KW-1133">Transmembrane helix</keyword>
<dbReference type="RefSeq" id="WP_209772531.1">
    <property type="nucleotide sequence ID" value="NZ_JAGGLO010000002.1"/>
</dbReference>
<feature type="transmembrane region" description="Helical" evidence="9">
    <location>
        <begin position="646"/>
        <end position="667"/>
    </location>
</feature>
<comment type="caution">
    <text evidence="12">The sequence shown here is derived from an EMBL/GenBank/DDBJ whole genome shotgun (WGS) entry which is preliminary data.</text>
</comment>
<feature type="transmembrane region" description="Helical" evidence="9">
    <location>
        <begin position="382"/>
        <end position="408"/>
    </location>
</feature>
<keyword evidence="8 9" id="KW-0472">Membrane</keyword>
<evidence type="ECO:0000256" key="4">
    <source>
        <dbReference type="ARBA" id="ARBA00022475"/>
    </source>
</evidence>
<keyword evidence="13" id="KW-1185">Reference proteome</keyword>
<dbReference type="CDD" id="cd06261">
    <property type="entry name" value="TM_PBP2"/>
    <property type="match status" value="1"/>
</dbReference>
<feature type="domain" description="ABC transmembrane type-1" evidence="11">
    <location>
        <begin position="445"/>
        <end position="666"/>
    </location>
</feature>
<feature type="transmembrane region" description="Helical" evidence="9">
    <location>
        <begin position="325"/>
        <end position="350"/>
    </location>
</feature>
<keyword evidence="5" id="KW-0762">Sugar transport</keyword>
<evidence type="ECO:0000256" key="6">
    <source>
        <dbReference type="ARBA" id="ARBA00022692"/>
    </source>
</evidence>
<evidence type="ECO:0000256" key="8">
    <source>
        <dbReference type="ARBA" id="ARBA00023136"/>
    </source>
</evidence>
<dbReference type="Pfam" id="PF00528">
    <property type="entry name" value="BPD_transp_1"/>
    <property type="match status" value="1"/>
</dbReference>
<keyword evidence="6 9" id="KW-0812">Transmembrane</keyword>
<keyword evidence="10" id="KW-0175">Coiled coil</keyword>
<feature type="transmembrane region" description="Helical" evidence="9">
    <location>
        <begin position="449"/>
        <end position="471"/>
    </location>
</feature>
<name>A0ABS7YWN9_9FIRM</name>
<sequence length="676" mass="77210">MTYEKSLIDRRGVTYPRKNQYIIDLIEAKENGTSPKYTKENHPYNIKLKEYENQKKALLEKAKTEANSDKNLPADGKLKDLYIEKLVAEKMQAFYEENKDLSYESLLDYRLNDLDVTEIPKILDHDQFLKDSLKDAEERQKNLTAEDIAEKSKFIEADRKVLKEKYEHDVAEIEEAFKEERISKKAYKATKEQLKQKFKDQNIKLDYRNPERSIKEEIESYKYKLKEDLKHSLKILEEERSDARRRTPVEVDKERPFKSIITAPIPGLGQLLNGQWQKGLMFLVGALFIFFIAIPYALGFGNYQGQGIAGLISLAQGGKRLDRSIIFMIEGILALAFVFIALAIFIGSFLDAYKTEKGEIQGIRPNSYFETRKYLRTDGFPYLITSPALLVIIFIVIVPIVTAILISFTNMDPQHQNKFEWVGLANYVSIARGQGIAGKAFWHIFGWTIMWTILASTLAIVLGFIFALMVNNERIKGKKFFRTIYLLPWAIPAFITIMFFSIMTSRGGVITEAVNTLFNTSLDIKNNTVQTRAALVLLQGWLGHSYIFLLTTGVLQAIPKDLYEAASIDGATGFQRTLKITIPLVLFQISPMLINQYTFNFNNFSIIYLFNGGGPFNPQVYGNLAGSSDILISYIYNLTMNSQYQAIGAAITVFISIILIIISFFGYMKSSAFKEY</sequence>
<keyword evidence="3 9" id="KW-0813">Transport</keyword>
<dbReference type="SUPFAM" id="SSF161098">
    <property type="entry name" value="MetI-like"/>
    <property type="match status" value="1"/>
</dbReference>
<dbReference type="PANTHER" id="PTHR47314">
    <property type="entry name" value="MALTOSE/MALTODEXTRIN TRANSPORT SYSTEM PERMEASE PROTEIN MALF"/>
    <property type="match status" value="1"/>
</dbReference>
<dbReference type="InterPro" id="IPR035906">
    <property type="entry name" value="MetI-like_sf"/>
</dbReference>
<evidence type="ECO:0000259" key="11">
    <source>
        <dbReference type="PROSITE" id="PS50928"/>
    </source>
</evidence>
<dbReference type="EMBL" id="JAIWIY010000001">
    <property type="protein sequence ID" value="MCA2096157.1"/>
    <property type="molecule type" value="Genomic_DNA"/>
</dbReference>
<evidence type="ECO:0000256" key="3">
    <source>
        <dbReference type="ARBA" id="ARBA00022448"/>
    </source>
</evidence>
<evidence type="ECO:0000256" key="5">
    <source>
        <dbReference type="ARBA" id="ARBA00022597"/>
    </source>
</evidence>
<feature type="transmembrane region" description="Helical" evidence="9">
    <location>
        <begin position="541"/>
        <end position="559"/>
    </location>
</feature>